<feature type="region of interest" description="Disordered" evidence="1">
    <location>
        <begin position="439"/>
        <end position="459"/>
    </location>
</feature>
<protein>
    <submittedName>
        <fullName evidence="2">Uncharacterized protein</fullName>
    </submittedName>
</protein>
<name>A0A7J7LIQ4_9MAGN</name>
<feature type="compositionally biased region" description="Low complexity" evidence="1">
    <location>
        <begin position="117"/>
        <end position="133"/>
    </location>
</feature>
<dbReference type="AlphaFoldDB" id="A0A7J7LIQ4"/>
<feature type="region of interest" description="Disordered" evidence="1">
    <location>
        <begin position="103"/>
        <end position="142"/>
    </location>
</feature>
<dbReference type="Proteomes" id="UP000541444">
    <property type="component" value="Unassembled WGS sequence"/>
</dbReference>
<dbReference type="OrthoDB" id="1878503at2759"/>
<organism evidence="2 3">
    <name type="scientific">Kingdonia uniflora</name>
    <dbReference type="NCBI Taxonomy" id="39325"/>
    <lineage>
        <taxon>Eukaryota</taxon>
        <taxon>Viridiplantae</taxon>
        <taxon>Streptophyta</taxon>
        <taxon>Embryophyta</taxon>
        <taxon>Tracheophyta</taxon>
        <taxon>Spermatophyta</taxon>
        <taxon>Magnoliopsida</taxon>
        <taxon>Ranunculales</taxon>
        <taxon>Circaeasteraceae</taxon>
        <taxon>Kingdonia</taxon>
    </lineage>
</organism>
<gene>
    <name evidence="2" type="ORF">GIB67_033845</name>
</gene>
<sequence length="493" mass="56242">MKTFKDDVLNKSHPEGSIAYGYLLQETLTYCTEYKGLGNSNILTKLEKSLDGSLFAPPDLLNVIDYTENDDKLRTAKNVDINFADIVRGPSYYANRDHTMHSLDSNSAVADTARNIPSRTSSSSRRRGPSQGSKPLPDGKKMKVGVNSWGQLIRGVNSCSTTIGTLTRNHIPINYKKFTNVPDEFIHIMKTEQEMTFDLRCVAIFSIMRRMNDAWKRHKYRLNKKYIKGKDLAKVVERNVPDENVGRADIFIKAHTKADKTYQCPKIIKKLQENMILYPDSNKIGHDDVFTKTLGKDKKDHMMDMGIDITPSFVANAIHIVKENVDLKATNNELKTMLLNMQKDLDDHIKKTSGYKDWIYHGEPFGGVCNNIMRDDMPDHDMHHESNVHANMTAMLQEGMRDCYWNEFVSSKKNKPNGRKNGNKKVVEEEYRLLFQLEDEYSSEDKDDEDLVSESDEPLETDNAIGSLVILGWTDSEIEVDSPSMPNMYAMVI</sequence>
<comment type="caution">
    <text evidence="2">The sequence shown here is derived from an EMBL/GenBank/DDBJ whole genome shotgun (WGS) entry which is preliminary data.</text>
</comment>
<dbReference type="EMBL" id="JACGCM010002260">
    <property type="protein sequence ID" value="KAF6142418.1"/>
    <property type="molecule type" value="Genomic_DNA"/>
</dbReference>
<evidence type="ECO:0000313" key="3">
    <source>
        <dbReference type="Proteomes" id="UP000541444"/>
    </source>
</evidence>
<proteinExistence type="predicted"/>
<evidence type="ECO:0000256" key="1">
    <source>
        <dbReference type="SAM" id="MobiDB-lite"/>
    </source>
</evidence>
<reference evidence="2 3" key="1">
    <citation type="journal article" date="2020" name="IScience">
        <title>Genome Sequencing of the Endangered Kingdonia uniflora (Circaeasteraceae, Ranunculales) Reveals Potential Mechanisms of Evolutionary Specialization.</title>
        <authorList>
            <person name="Sun Y."/>
            <person name="Deng T."/>
            <person name="Zhang A."/>
            <person name="Moore M.J."/>
            <person name="Landis J.B."/>
            <person name="Lin N."/>
            <person name="Zhang H."/>
            <person name="Zhang X."/>
            <person name="Huang J."/>
            <person name="Zhang X."/>
            <person name="Sun H."/>
            <person name="Wang H."/>
        </authorList>
    </citation>
    <scope>NUCLEOTIDE SEQUENCE [LARGE SCALE GENOMIC DNA]</scope>
    <source>
        <strain evidence="2">TB1705</strain>
        <tissue evidence="2">Leaf</tissue>
    </source>
</reference>
<keyword evidence="3" id="KW-1185">Reference proteome</keyword>
<evidence type="ECO:0000313" key="2">
    <source>
        <dbReference type="EMBL" id="KAF6142418.1"/>
    </source>
</evidence>
<accession>A0A7J7LIQ4</accession>